<keyword evidence="1" id="KW-1133">Transmembrane helix</keyword>
<organism evidence="2 3">
    <name type="scientific">Prorocentrum cordatum</name>
    <dbReference type="NCBI Taxonomy" id="2364126"/>
    <lineage>
        <taxon>Eukaryota</taxon>
        <taxon>Sar</taxon>
        <taxon>Alveolata</taxon>
        <taxon>Dinophyceae</taxon>
        <taxon>Prorocentrales</taxon>
        <taxon>Prorocentraceae</taxon>
        <taxon>Prorocentrum</taxon>
    </lineage>
</organism>
<sequence>MFQSSYRGRRRRITGRSLGVFRAIIIVMWFIFCSSAVCELKMLVWFAAYPHNSRRLNVYISGTSKYKARLSLPPVGWFAERLALHGIAQPSTHGHPRQFIEVLGILELSFETSWFGPLTRLSPEEALFHSYYHYADDLYTLRIVRVHMLQVPRLFRDIRAEPVNLRSVAGLGDSAGDWLLQGGGSVRQLCADLDGELGSNRAHWNPASPLRGR</sequence>
<dbReference type="EMBL" id="CAUYUJ010005557">
    <property type="protein sequence ID" value="CAK0814089.1"/>
    <property type="molecule type" value="Genomic_DNA"/>
</dbReference>
<feature type="transmembrane region" description="Helical" evidence="1">
    <location>
        <begin position="20"/>
        <end position="48"/>
    </location>
</feature>
<name>A0ABN9R5L7_9DINO</name>
<evidence type="ECO:0000256" key="1">
    <source>
        <dbReference type="SAM" id="Phobius"/>
    </source>
</evidence>
<protein>
    <submittedName>
        <fullName evidence="2">Uncharacterized protein</fullName>
    </submittedName>
</protein>
<keyword evidence="3" id="KW-1185">Reference proteome</keyword>
<gene>
    <name evidence="2" type="ORF">PCOR1329_LOCUS17784</name>
</gene>
<accession>A0ABN9R5L7</accession>
<dbReference type="Proteomes" id="UP001189429">
    <property type="component" value="Unassembled WGS sequence"/>
</dbReference>
<keyword evidence="1" id="KW-0472">Membrane</keyword>
<evidence type="ECO:0000313" key="2">
    <source>
        <dbReference type="EMBL" id="CAK0814089.1"/>
    </source>
</evidence>
<reference evidence="2" key="1">
    <citation type="submission" date="2023-10" db="EMBL/GenBank/DDBJ databases">
        <authorList>
            <person name="Chen Y."/>
            <person name="Shah S."/>
            <person name="Dougan E. K."/>
            <person name="Thang M."/>
            <person name="Chan C."/>
        </authorList>
    </citation>
    <scope>NUCLEOTIDE SEQUENCE [LARGE SCALE GENOMIC DNA]</scope>
</reference>
<keyword evidence="1" id="KW-0812">Transmembrane</keyword>
<evidence type="ECO:0000313" key="3">
    <source>
        <dbReference type="Proteomes" id="UP001189429"/>
    </source>
</evidence>
<comment type="caution">
    <text evidence="2">The sequence shown here is derived from an EMBL/GenBank/DDBJ whole genome shotgun (WGS) entry which is preliminary data.</text>
</comment>
<proteinExistence type="predicted"/>